<keyword evidence="2" id="KW-1185">Reference proteome</keyword>
<name>A0A9D4IK99_DREPO</name>
<sequence>MYSYVLWLPSAPLEWRGFWGLLQSSHLLSHSGLLGHLAVAVGATRLVGAAFVAIVCNSGAAGAVGGGGVAKPPFLALSIHR</sequence>
<organism evidence="1 2">
    <name type="scientific">Dreissena polymorpha</name>
    <name type="common">Zebra mussel</name>
    <name type="synonym">Mytilus polymorpha</name>
    <dbReference type="NCBI Taxonomy" id="45954"/>
    <lineage>
        <taxon>Eukaryota</taxon>
        <taxon>Metazoa</taxon>
        <taxon>Spiralia</taxon>
        <taxon>Lophotrochozoa</taxon>
        <taxon>Mollusca</taxon>
        <taxon>Bivalvia</taxon>
        <taxon>Autobranchia</taxon>
        <taxon>Heteroconchia</taxon>
        <taxon>Euheterodonta</taxon>
        <taxon>Imparidentia</taxon>
        <taxon>Neoheterodontei</taxon>
        <taxon>Myida</taxon>
        <taxon>Dreissenoidea</taxon>
        <taxon>Dreissenidae</taxon>
        <taxon>Dreissena</taxon>
    </lineage>
</organism>
<reference evidence="1" key="1">
    <citation type="journal article" date="2019" name="bioRxiv">
        <title>The Genome of the Zebra Mussel, Dreissena polymorpha: A Resource for Invasive Species Research.</title>
        <authorList>
            <person name="McCartney M.A."/>
            <person name="Auch B."/>
            <person name="Kono T."/>
            <person name="Mallez S."/>
            <person name="Zhang Y."/>
            <person name="Obille A."/>
            <person name="Becker A."/>
            <person name="Abrahante J.E."/>
            <person name="Garbe J."/>
            <person name="Badalamenti J.P."/>
            <person name="Herman A."/>
            <person name="Mangelson H."/>
            <person name="Liachko I."/>
            <person name="Sullivan S."/>
            <person name="Sone E.D."/>
            <person name="Koren S."/>
            <person name="Silverstein K.A.T."/>
            <person name="Beckman K.B."/>
            <person name="Gohl D.M."/>
        </authorList>
    </citation>
    <scope>NUCLEOTIDE SEQUENCE</scope>
    <source>
        <strain evidence="1">Duluth1</strain>
        <tissue evidence="1">Whole animal</tissue>
    </source>
</reference>
<evidence type="ECO:0000313" key="2">
    <source>
        <dbReference type="Proteomes" id="UP000828390"/>
    </source>
</evidence>
<gene>
    <name evidence="1" type="ORF">DPMN_177533</name>
</gene>
<dbReference type="EMBL" id="JAIWYP010000009">
    <property type="protein sequence ID" value="KAH3776119.1"/>
    <property type="molecule type" value="Genomic_DNA"/>
</dbReference>
<dbReference type="Proteomes" id="UP000828390">
    <property type="component" value="Unassembled WGS sequence"/>
</dbReference>
<reference evidence="1" key="2">
    <citation type="submission" date="2020-11" db="EMBL/GenBank/DDBJ databases">
        <authorList>
            <person name="McCartney M.A."/>
            <person name="Auch B."/>
            <person name="Kono T."/>
            <person name="Mallez S."/>
            <person name="Becker A."/>
            <person name="Gohl D.M."/>
            <person name="Silverstein K.A.T."/>
            <person name="Koren S."/>
            <person name="Bechman K.B."/>
            <person name="Herman A."/>
            <person name="Abrahante J.E."/>
            <person name="Garbe J."/>
        </authorList>
    </citation>
    <scope>NUCLEOTIDE SEQUENCE</scope>
    <source>
        <strain evidence="1">Duluth1</strain>
        <tissue evidence="1">Whole animal</tissue>
    </source>
</reference>
<proteinExistence type="predicted"/>
<evidence type="ECO:0000313" key="1">
    <source>
        <dbReference type="EMBL" id="KAH3776119.1"/>
    </source>
</evidence>
<comment type="caution">
    <text evidence="1">The sequence shown here is derived from an EMBL/GenBank/DDBJ whole genome shotgun (WGS) entry which is preliminary data.</text>
</comment>
<accession>A0A9D4IK99</accession>
<protein>
    <submittedName>
        <fullName evidence="1">Uncharacterized protein</fullName>
    </submittedName>
</protein>
<dbReference type="AlphaFoldDB" id="A0A9D4IK99"/>